<sequence>MALLSAELQKFTRAIDHTLHPRCANRLKYRYPPRGWWALDVHSESASSTSRRLSSRELAMLPLETYTQFLAIVGLVLFQTALAIPLVLSPESSIGNTTTRNRLETCTFQPHWVPNIVRYNDCLAAIELFRSAEGSKSSFQRFEFLARGARRMTMLSPFETPRKYRHRTCTVGVVMMSAFPVPFIPPQAKRKIYQPSDVATLNELQAAASEVAMDCVHNPKVLSRPTVGWKPQGQLLSLGIAVTIWESGSFMDRLIPGGEEIGRNGSGILDVNVE</sequence>
<evidence type="ECO:0000313" key="2">
    <source>
        <dbReference type="Proteomes" id="UP000664521"/>
    </source>
</evidence>
<keyword evidence="2" id="KW-1185">Reference proteome</keyword>
<evidence type="ECO:0000313" key="1">
    <source>
        <dbReference type="EMBL" id="CAF9939183.1"/>
    </source>
</evidence>
<organism evidence="1 2">
    <name type="scientific">Heterodermia speciosa</name>
    <dbReference type="NCBI Taxonomy" id="116794"/>
    <lineage>
        <taxon>Eukaryota</taxon>
        <taxon>Fungi</taxon>
        <taxon>Dikarya</taxon>
        <taxon>Ascomycota</taxon>
        <taxon>Pezizomycotina</taxon>
        <taxon>Lecanoromycetes</taxon>
        <taxon>OSLEUM clade</taxon>
        <taxon>Lecanoromycetidae</taxon>
        <taxon>Caliciales</taxon>
        <taxon>Physciaceae</taxon>
        <taxon>Heterodermia</taxon>
    </lineage>
</organism>
<name>A0A8H3PF02_9LECA</name>
<reference evidence="1" key="1">
    <citation type="submission" date="2021-03" db="EMBL/GenBank/DDBJ databases">
        <authorList>
            <person name="Tagirdzhanova G."/>
        </authorList>
    </citation>
    <scope>NUCLEOTIDE SEQUENCE</scope>
</reference>
<protein>
    <submittedName>
        <fullName evidence="1">Uncharacterized protein</fullName>
    </submittedName>
</protein>
<accession>A0A8H3PF02</accession>
<dbReference type="Proteomes" id="UP000664521">
    <property type="component" value="Unassembled WGS sequence"/>
</dbReference>
<gene>
    <name evidence="1" type="ORF">HETSPECPRED_001503</name>
</gene>
<dbReference type="EMBL" id="CAJPDS010000126">
    <property type="protein sequence ID" value="CAF9939183.1"/>
    <property type="molecule type" value="Genomic_DNA"/>
</dbReference>
<proteinExistence type="predicted"/>
<dbReference type="AlphaFoldDB" id="A0A8H3PF02"/>
<comment type="caution">
    <text evidence="1">The sequence shown here is derived from an EMBL/GenBank/DDBJ whole genome shotgun (WGS) entry which is preliminary data.</text>
</comment>